<dbReference type="STRING" id="1127699.HMPREF9151_01489"/>
<dbReference type="RefSeq" id="WP_009162799.1">
    <property type="nucleotide sequence ID" value="NZ_KB291002.1"/>
</dbReference>
<dbReference type="HOGENOM" id="CLU_1151021_0_0_10"/>
<gene>
    <name evidence="2" type="ORF">HMPREF9151_01489</name>
</gene>
<evidence type="ECO:0000313" key="3">
    <source>
        <dbReference type="Proteomes" id="UP000010433"/>
    </source>
</evidence>
<name>L1N9B4_9BACT</name>
<organism evidence="2 3">
    <name type="scientific">Hoylesella saccharolytica F0055</name>
    <dbReference type="NCBI Taxonomy" id="1127699"/>
    <lineage>
        <taxon>Bacteria</taxon>
        <taxon>Pseudomonadati</taxon>
        <taxon>Bacteroidota</taxon>
        <taxon>Bacteroidia</taxon>
        <taxon>Bacteroidales</taxon>
        <taxon>Prevotellaceae</taxon>
        <taxon>Hoylesella</taxon>
    </lineage>
</organism>
<dbReference type="OrthoDB" id="1082806at2"/>
<proteinExistence type="predicted"/>
<dbReference type="EMBL" id="AMEP01000095">
    <property type="protein sequence ID" value="EKX99849.1"/>
    <property type="molecule type" value="Genomic_DNA"/>
</dbReference>
<reference evidence="2 3" key="1">
    <citation type="submission" date="2012-05" db="EMBL/GenBank/DDBJ databases">
        <authorList>
            <person name="Weinstock G."/>
            <person name="Sodergren E."/>
            <person name="Lobos E.A."/>
            <person name="Fulton L."/>
            <person name="Fulton R."/>
            <person name="Courtney L."/>
            <person name="Fronick C."/>
            <person name="O'Laughlin M."/>
            <person name="Godfrey J."/>
            <person name="Wilson R.M."/>
            <person name="Miner T."/>
            <person name="Farmer C."/>
            <person name="Delehaunty K."/>
            <person name="Cordes M."/>
            <person name="Minx P."/>
            <person name="Tomlinson C."/>
            <person name="Chen J."/>
            <person name="Wollam A."/>
            <person name="Pepin K.H."/>
            <person name="Bhonagiri V."/>
            <person name="Zhang X."/>
            <person name="Suruliraj S."/>
            <person name="Warren W."/>
            <person name="Mitreva M."/>
            <person name="Mardis E.R."/>
            <person name="Wilson R.K."/>
        </authorList>
    </citation>
    <scope>NUCLEOTIDE SEQUENCE [LARGE SCALE GENOMIC DNA]</scope>
    <source>
        <strain evidence="2 3">F0055</strain>
    </source>
</reference>
<evidence type="ECO:0000256" key="1">
    <source>
        <dbReference type="SAM" id="SignalP"/>
    </source>
</evidence>
<feature type="chain" id="PRO_5003954848" description="DUF4369 domain-containing protein" evidence="1">
    <location>
        <begin position="24"/>
        <end position="242"/>
    </location>
</feature>
<comment type="caution">
    <text evidence="2">The sequence shown here is derived from an EMBL/GenBank/DDBJ whole genome shotgun (WGS) entry which is preliminary data.</text>
</comment>
<evidence type="ECO:0008006" key="4">
    <source>
        <dbReference type="Google" id="ProtNLM"/>
    </source>
</evidence>
<protein>
    <recommendedName>
        <fullName evidence="4">DUF4369 domain-containing protein</fullName>
    </recommendedName>
</protein>
<feature type="signal peptide" evidence="1">
    <location>
        <begin position="1"/>
        <end position="23"/>
    </location>
</feature>
<evidence type="ECO:0000313" key="2">
    <source>
        <dbReference type="EMBL" id="EKX99849.1"/>
    </source>
</evidence>
<sequence>MKKQGKLSLTMLLAIGLSALLMIQCSDKDDKHLHVKGVLAGVEDSLIFALNGFTDGEIVMRDTAIITKKGAFDLMLPVDSVFSLEVIDGASDRKGEYAGFYTMAIPGEELIIEGDIRGHCTFGGSDFYRHYNEAAKVVTPFNLKMNKLAADYDKLLRQGKMNADLEDGYSQRGLELYQQREKAILAFAKSHPNSEASAALVTYLDVDSARKLIDMLSPEVRNGRMKGYFEPLITAPKIPLKQ</sequence>
<keyword evidence="1" id="KW-0732">Signal</keyword>
<dbReference type="PATRIC" id="fig|1127699.3.peg.1371"/>
<dbReference type="Proteomes" id="UP000010433">
    <property type="component" value="Unassembled WGS sequence"/>
</dbReference>
<accession>L1N9B4</accession>
<keyword evidence="3" id="KW-1185">Reference proteome</keyword>
<dbReference type="AlphaFoldDB" id="L1N9B4"/>